<comment type="caution">
    <text evidence="1">The sequence shown here is derived from an EMBL/GenBank/DDBJ whole genome shotgun (WGS) entry which is preliminary data.</text>
</comment>
<evidence type="ECO:0000313" key="2">
    <source>
        <dbReference type="Proteomes" id="UP000179807"/>
    </source>
</evidence>
<dbReference type="RefSeq" id="XP_068363047.1">
    <property type="nucleotide sequence ID" value="XM_068491917.1"/>
</dbReference>
<evidence type="ECO:0000313" key="1">
    <source>
        <dbReference type="EMBL" id="OHT09911.1"/>
    </source>
</evidence>
<protein>
    <submittedName>
        <fullName evidence="1">Uncharacterized protein</fullName>
    </submittedName>
</protein>
<dbReference type="SUPFAM" id="SSF101908">
    <property type="entry name" value="Putative isomerase YbhE"/>
    <property type="match status" value="1"/>
</dbReference>
<sequence length="472" mass="54089">MEETQQAPPPSENPFDFGELDNEIFGMGNRFPILQGEQKYYIEKQIYVALLKNQIDATIFNPPTPEELSILSFGVRKLLAQNNYNGQNFSTLRPGTMSRILSFFSHYLNNRAPVDAANIWKLVQGNKKIDFNSTDFEQMNLPERKVAISYPNKFNACLQKRKILFYNPKKLIIGNLDSNSKNVIQIPNISLIRQSGDAFFVLSNNSEIIHVDERNETELFMKIPNKIVDFKVSQTISPTVAALSADKSQIFFGSNDFGFCQQNCLKLANQVNHFELYSSKLCFSTYFSFYIFENDRISTSYTFSKEMKKFRLIPNESAAISFDQKSFEMIDFRIPGRVFTKLGQTRTQIDDLQISPLNHIFSLSHQNDIAFYDLRNPQQILFHCPILSNTNIPSYKMKWIGDDKMFAVASNDGTCKIYDVDSTANLLNTYSIPVDHILGIDTTHDTILISQPNTINVFQMNSRPILIPTMFP</sequence>
<dbReference type="AlphaFoldDB" id="A0A1J4KEN9"/>
<dbReference type="GeneID" id="94826621"/>
<proteinExistence type="predicted"/>
<name>A0A1J4KEN9_9EUKA</name>
<organism evidence="1 2">
    <name type="scientific">Tritrichomonas foetus</name>
    <dbReference type="NCBI Taxonomy" id="1144522"/>
    <lineage>
        <taxon>Eukaryota</taxon>
        <taxon>Metamonada</taxon>
        <taxon>Parabasalia</taxon>
        <taxon>Tritrichomonadida</taxon>
        <taxon>Tritrichomonadidae</taxon>
        <taxon>Tritrichomonas</taxon>
    </lineage>
</organism>
<dbReference type="InterPro" id="IPR015943">
    <property type="entry name" value="WD40/YVTN_repeat-like_dom_sf"/>
</dbReference>
<dbReference type="EMBL" id="MLAK01000627">
    <property type="protein sequence ID" value="OHT09911.1"/>
    <property type="molecule type" value="Genomic_DNA"/>
</dbReference>
<dbReference type="VEuPathDB" id="TrichDB:TRFO_04467"/>
<dbReference type="Proteomes" id="UP000179807">
    <property type="component" value="Unassembled WGS sequence"/>
</dbReference>
<gene>
    <name evidence="1" type="ORF">TRFO_04467</name>
</gene>
<keyword evidence="2" id="KW-1185">Reference proteome</keyword>
<reference evidence="1" key="1">
    <citation type="submission" date="2016-10" db="EMBL/GenBank/DDBJ databases">
        <authorList>
            <person name="Benchimol M."/>
            <person name="Almeida L.G."/>
            <person name="Vasconcelos A.T."/>
            <person name="Perreira-Neves A."/>
            <person name="Rosa I.A."/>
            <person name="Tasca T."/>
            <person name="Bogo M.R."/>
            <person name="de Souza W."/>
        </authorList>
    </citation>
    <scope>NUCLEOTIDE SEQUENCE [LARGE SCALE GENOMIC DNA]</scope>
    <source>
        <strain evidence="1">K</strain>
    </source>
</reference>
<accession>A0A1J4KEN9</accession>
<dbReference type="Gene3D" id="2.130.10.10">
    <property type="entry name" value="YVTN repeat-like/Quinoprotein amine dehydrogenase"/>
    <property type="match status" value="1"/>
</dbReference>